<dbReference type="PATRIC" id="fig|1855411.3.peg.1087"/>
<sequence length="519" mass="54006">MGGGQPVFILNEDAERTQGKDARTTNITAGKAIAESVRTTLGPKGMDKMLVSDSGDVVITNDGATILDEMDIEHPAAQMLVEVAESQEEAVGDGTTSAAILAGQLLSEAEDFIEDEIHPTTIVEGFSQARDIALDALDEEVLDVDLDDELLTKVARSSMTGKGTGGITAEALAESIVHAVRQVESEGTVHDENIQIVTQAGESSSATEVVDGVVIDEEPLREDMPRLVEDATVAVVDTDLDTREAEADVEYNVQSASQLDTAIEAEQQELRQYADALADAGVDVAFVTGDVADMTAGFLANAGILAFDSLSSDDADAITRTTGASRLATVEDIEAADLGSAESLSVERFGDDELLFVSGGAEAEAVTLFVRAGTAHVLDELERAVNDGVDAVLAAAESGGVVPGAGCTEVRIANAVRSAAASIEGREQLAVEAFADALDSIPRTIAENTGMDPIDALVEVRAANESGRGGILAESERGTVEDPVEHGVLDPVAVKREVLSSATEAATMIVRIDDVISAE</sequence>
<dbReference type="GO" id="GO:0005524">
    <property type="term" value="F:ATP binding"/>
    <property type="evidence" value="ECO:0007669"/>
    <property type="project" value="UniProtKB-KW"/>
</dbReference>
<dbReference type="EMBL" id="CP016070">
    <property type="protein sequence ID" value="AOW80268.1"/>
    <property type="molecule type" value="Genomic_DNA"/>
</dbReference>
<dbReference type="STRING" id="1873524.HSR6_1124"/>
<dbReference type="AlphaFoldDB" id="A0A1D8S4I8"/>
<dbReference type="InterPro" id="IPR002194">
    <property type="entry name" value="Chaperonin_TCP-1_CS"/>
</dbReference>
<dbReference type="GO" id="GO:0051082">
    <property type="term" value="F:unfolded protein binding"/>
    <property type="evidence" value="ECO:0007669"/>
    <property type="project" value="InterPro"/>
</dbReference>
<dbReference type="SUPFAM" id="SSF54849">
    <property type="entry name" value="GroEL-intermediate domain like"/>
    <property type="match status" value="1"/>
</dbReference>
<organism evidence="6 7">
    <name type="scientific">Halodesulfurarchaeum formicicum</name>
    <dbReference type="NCBI Taxonomy" id="1873524"/>
    <lineage>
        <taxon>Archaea</taxon>
        <taxon>Methanobacteriati</taxon>
        <taxon>Methanobacteriota</taxon>
        <taxon>Stenosarchaea group</taxon>
        <taxon>Halobacteria</taxon>
        <taxon>Halobacteriales</taxon>
        <taxon>Halobacteriaceae</taxon>
        <taxon>Halodesulfurarchaeum</taxon>
    </lineage>
</organism>
<dbReference type="PROSITE" id="PS00751">
    <property type="entry name" value="TCP1_2"/>
    <property type="match status" value="1"/>
</dbReference>
<dbReference type="GO" id="GO:0140662">
    <property type="term" value="F:ATP-dependent protein folding chaperone"/>
    <property type="evidence" value="ECO:0007669"/>
    <property type="project" value="InterPro"/>
</dbReference>
<dbReference type="InterPro" id="IPR054827">
    <property type="entry name" value="thermosome_alpha"/>
</dbReference>
<dbReference type="InterPro" id="IPR017998">
    <property type="entry name" value="Chaperone_TCP-1"/>
</dbReference>
<name>A0A1D8S4I8_9EURY</name>
<dbReference type="PROSITE" id="PS00995">
    <property type="entry name" value="TCP1_3"/>
    <property type="match status" value="1"/>
</dbReference>
<comment type="similarity">
    <text evidence="1 5">Belongs to the TCP-1 chaperonin family.</text>
</comment>
<dbReference type="SUPFAM" id="SSF48592">
    <property type="entry name" value="GroEL equatorial domain-like"/>
    <property type="match status" value="1"/>
</dbReference>
<dbReference type="NCBIfam" id="NF041082">
    <property type="entry name" value="thermosome_alpha"/>
    <property type="match status" value="1"/>
</dbReference>
<dbReference type="InterPro" id="IPR027409">
    <property type="entry name" value="GroEL-like_apical_dom_sf"/>
</dbReference>
<evidence type="ECO:0000256" key="5">
    <source>
        <dbReference type="RuleBase" id="RU004187"/>
    </source>
</evidence>
<evidence type="ECO:0000256" key="2">
    <source>
        <dbReference type="ARBA" id="ARBA00022741"/>
    </source>
</evidence>
<dbReference type="InterPro" id="IPR027413">
    <property type="entry name" value="GROEL-like_equatorial_sf"/>
</dbReference>
<dbReference type="InterPro" id="IPR027410">
    <property type="entry name" value="TCP-1-like_intermed_sf"/>
</dbReference>
<evidence type="ECO:0000256" key="1">
    <source>
        <dbReference type="ARBA" id="ARBA00008020"/>
    </source>
</evidence>
<dbReference type="PRINTS" id="PR00304">
    <property type="entry name" value="TCOMPLEXTCP1"/>
</dbReference>
<dbReference type="InterPro" id="IPR002423">
    <property type="entry name" value="Cpn60/GroEL/TCP-1"/>
</dbReference>
<evidence type="ECO:0000313" key="7">
    <source>
        <dbReference type="Proteomes" id="UP000185608"/>
    </source>
</evidence>
<proteinExistence type="inferred from homology"/>
<evidence type="ECO:0000313" key="6">
    <source>
        <dbReference type="EMBL" id="AOW80268.1"/>
    </source>
</evidence>
<dbReference type="PANTHER" id="PTHR11353">
    <property type="entry name" value="CHAPERONIN"/>
    <property type="match status" value="1"/>
</dbReference>
<dbReference type="KEGG" id="halh:HTSR_1087"/>
<reference evidence="6 7" key="1">
    <citation type="submission" date="2016-06" db="EMBL/GenBank/DDBJ databases">
        <title>Discovery of anaerobic lithoheterotrophic haloarchaeon capable of sulfur respiration by hydrogen and formate.</title>
        <authorList>
            <person name="Sorokin D.Y."/>
            <person name="Kublanov I.V."/>
            <person name="Roman P."/>
            <person name="Sinninghe Damste J.S."/>
            <person name="Golyshin P.N."/>
            <person name="Rojo D."/>
            <person name="Ciordia S."/>
            <person name="Mena Md.C."/>
            <person name="Ferrer M."/>
            <person name="Smedile F."/>
            <person name="Messina E."/>
            <person name="La Cono V."/>
            <person name="Yakimov M.M."/>
        </authorList>
    </citation>
    <scope>NUCLEOTIDE SEQUENCE [LARGE SCALE GENOMIC DNA]</scope>
    <source>
        <strain evidence="6 7">HTSR1</strain>
    </source>
</reference>
<keyword evidence="3 5" id="KW-0067">ATP-binding</keyword>
<dbReference type="Gene3D" id="3.50.7.10">
    <property type="entry name" value="GroEL"/>
    <property type="match status" value="1"/>
</dbReference>
<dbReference type="PROSITE" id="PS00750">
    <property type="entry name" value="TCP1_1"/>
    <property type="match status" value="1"/>
</dbReference>
<keyword evidence="2 5" id="KW-0547">Nucleotide-binding</keyword>
<accession>A0A1D8S4I8</accession>
<dbReference type="Gene3D" id="1.10.560.10">
    <property type="entry name" value="GroEL-like equatorial domain"/>
    <property type="match status" value="1"/>
</dbReference>
<dbReference type="InterPro" id="IPR053374">
    <property type="entry name" value="TCP-1_chaperonin"/>
</dbReference>
<dbReference type="Proteomes" id="UP000185608">
    <property type="component" value="Chromosome"/>
</dbReference>
<dbReference type="NCBIfam" id="NF041083">
    <property type="entry name" value="thermosome_beta"/>
    <property type="match status" value="1"/>
</dbReference>
<dbReference type="GO" id="GO:0016887">
    <property type="term" value="F:ATP hydrolysis activity"/>
    <property type="evidence" value="ECO:0007669"/>
    <property type="project" value="InterPro"/>
</dbReference>
<evidence type="ECO:0000256" key="4">
    <source>
        <dbReference type="ARBA" id="ARBA00023186"/>
    </source>
</evidence>
<evidence type="ECO:0000256" key="3">
    <source>
        <dbReference type="ARBA" id="ARBA00022840"/>
    </source>
</evidence>
<keyword evidence="4 5" id="KW-0143">Chaperone</keyword>
<dbReference type="Gene3D" id="3.30.260.10">
    <property type="entry name" value="TCP-1-like chaperonin intermediate domain"/>
    <property type="match status" value="1"/>
</dbReference>
<dbReference type="SUPFAM" id="SSF52029">
    <property type="entry name" value="GroEL apical domain-like"/>
    <property type="match status" value="1"/>
</dbReference>
<gene>
    <name evidence="6" type="primary">thsA</name>
    <name evidence="6" type="ORF">HTSR_1087</name>
</gene>
<dbReference type="Pfam" id="PF00118">
    <property type="entry name" value="Cpn60_TCP1"/>
    <property type="match status" value="1"/>
</dbReference>
<protein>
    <submittedName>
        <fullName evidence="6">Thermosome alpha subunit</fullName>
    </submittedName>
</protein>